<gene>
    <name evidence="1" type="ORF">AMQ22_00010</name>
</gene>
<sequence>MYELTQKQKDVLNYYFENHWWGDKYSDKQYKNFMKYHTQWIVNDSYKQKVKSEEIELEIYNGEKNWVGLRHLTSLNLGLRK</sequence>
<evidence type="ECO:0000313" key="1">
    <source>
        <dbReference type="EMBL" id="KYC53811.1"/>
    </source>
</evidence>
<name>A0A150J9D0_9EURY</name>
<dbReference type="Proteomes" id="UP000075398">
    <property type="component" value="Unassembled WGS sequence"/>
</dbReference>
<protein>
    <submittedName>
        <fullName evidence="1">Uncharacterized protein</fullName>
    </submittedName>
</protein>
<reference evidence="1 2" key="1">
    <citation type="journal article" date="2016" name="ISME J.">
        <title>Chasing the elusive Euryarchaeota class WSA2: genomes reveal a uniquely fastidious methyl-reducing methanogen.</title>
        <authorList>
            <person name="Nobu M.K."/>
            <person name="Narihiro T."/>
            <person name="Kuroda K."/>
            <person name="Mei R."/>
            <person name="Liu W.T."/>
        </authorList>
    </citation>
    <scope>NUCLEOTIDE SEQUENCE [LARGE SCALE GENOMIC DNA]</scope>
    <source>
        <strain evidence="1">U1lsi0528_Bin055</strain>
    </source>
</reference>
<dbReference type="EMBL" id="LNGC01000001">
    <property type="protein sequence ID" value="KYC53811.1"/>
    <property type="molecule type" value="Genomic_DNA"/>
</dbReference>
<dbReference type="AlphaFoldDB" id="A0A150J9D0"/>
<accession>A0A150J9D0</accession>
<proteinExistence type="predicted"/>
<organism evidence="1 2">
    <name type="scientific">Candidatus Methanofastidiosum methylothiophilum</name>
    <dbReference type="NCBI Taxonomy" id="1705564"/>
    <lineage>
        <taxon>Archaea</taxon>
        <taxon>Methanobacteriati</taxon>
        <taxon>Methanobacteriota</taxon>
        <taxon>Stenosarchaea group</taxon>
        <taxon>Candidatus Methanofastidiosia</taxon>
        <taxon>Candidatus Methanofastidiosales</taxon>
        <taxon>Candidatus Methanofastidiosaceae</taxon>
        <taxon>Candidatus Methanofastidiosum</taxon>
    </lineage>
</organism>
<evidence type="ECO:0000313" key="2">
    <source>
        <dbReference type="Proteomes" id="UP000075398"/>
    </source>
</evidence>
<comment type="caution">
    <text evidence="1">The sequence shown here is derived from an EMBL/GenBank/DDBJ whole genome shotgun (WGS) entry which is preliminary data.</text>
</comment>